<keyword evidence="3" id="KW-1185">Reference proteome</keyword>
<accession>A0A151WUK1</accession>
<gene>
    <name evidence="2" type="ORF">ALC60_09476</name>
</gene>
<feature type="compositionally biased region" description="Basic and acidic residues" evidence="1">
    <location>
        <begin position="229"/>
        <end position="240"/>
    </location>
</feature>
<evidence type="ECO:0000256" key="1">
    <source>
        <dbReference type="SAM" id="MobiDB-lite"/>
    </source>
</evidence>
<dbReference type="EMBL" id="KQ982737">
    <property type="protein sequence ID" value="KYQ51421.1"/>
    <property type="molecule type" value="Genomic_DNA"/>
</dbReference>
<evidence type="ECO:0000313" key="2">
    <source>
        <dbReference type="EMBL" id="KYQ51421.1"/>
    </source>
</evidence>
<feature type="compositionally biased region" description="Basic and acidic residues" evidence="1">
    <location>
        <begin position="247"/>
        <end position="256"/>
    </location>
</feature>
<name>A0A151WUK1_9HYME</name>
<reference evidence="2 3" key="1">
    <citation type="submission" date="2015-09" db="EMBL/GenBank/DDBJ databases">
        <title>Trachymyrmex zeteki WGS genome.</title>
        <authorList>
            <person name="Nygaard S."/>
            <person name="Hu H."/>
            <person name="Boomsma J."/>
            <person name="Zhang G."/>
        </authorList>
    </citation>
    <scope>NUCLEOTIDE SEQUENCE [LARGE SCALE GENOMIC DNA]</scope>
    <source>
        <strain evidence="2">Tzet28-1</strain>
        <tissue evidence="2">Whole body</tissue>
    </source>
</reference>
<proteinExistence type="predicted"/>
<dbReference type="Proteomes" id="UP000075809">
    <property type="component" value="Unassembled WGS sequence"/>
</dbReference>
<evidence type="ECO:0000313" key="3">
    <source>
        <dbReference type="Proteomes" id="UP000075809"/>
    </source>
</evidence>
<protein>
    <submittedName>
        <fullName evidence="2">Uncharacterized protein</fullName>
    </submittedName>
</protein>
<sequence>MKKKTKAALKRKVGTRIETQFDPRYEAPAEVGSPRAHLTHMISKISVKYNNVESINEYTCLTRNFLRKKLPVLGSNLEDPENHPEIVENDTAEIYRAWQTAQFSKDFESVFSSVASLSFSLSLSVIPAGCVSSFLCSRRVHTQHHSPSSYLASRKAKVGTRAMEWIDTDSPYPRYLRVAESTLGDAGRSLSSLLEDGSQRVQGYGDVGTRGERTGAEDREGYTMEEIAKGGKGSGEETRKGASHRAYVREERRARENGGVSEEETIAHRGGLVIDSHTLRPPPPSDPWTLPTSRRVTRLAKLGELKTVEQDTLCVCVLARAKEKLKEEENESRDLNNSVRMFLMRGLAASRVLSVGLQSSIFRLKLEIAAAVRRQSHKRTRTGVKLGFNCFTAQHFRCWTEIKDFYDV</sequence>
<feature type="region of interest" description="Disordered" evidence="1">
    <location>
        <begin position="229"/>
        <end position="265"/>
    </location>
</feature>
<organism evidence="2 3">
    <name type="scientific">Mycetomoellerius zeteki</name>
    <dbReference type="NCBI Taxonomy" id="64791"/>
    <lineage>
        <taxon>Eukaryota</taxon>
        <taxon>Metazoa</taxon>
        <taxon>Ecdysozoa</taxon>
        <taxon>Arthropoda</taxon>
        <taxon>Hexapoda</taxon>
        <taxon>Insecta</taxon>
        <taxon>Pterygota</taxon>
        <taxon>Neoptera</taxon>
        <taxon>Endopterygota</taxon>
        <taxon>Hymenoptera</taxon>
        <taxon>Apocrita</taxon>
        <taxon>Aculeata</taxon>
        <taxon>Formicoidea</taxon>
        <taxon>Formicidae</taxon>
        <taxon>Myrmicinae</taxon>
        <taxon>Mycetomoellerius</taxon>
    </lineage>
</organism>
<dbReference type="AlphaFoldDB" id="A0A151WUK1"/>